<sequence length="145" mass="16483">MQAFNDRKEVRGAREAKTSGQPRVIKPKETRRPWLSKNRYVGFKKKPKKPYHQDSAVKCEGRSCLYRSSGPSTPPKTITCANEKCTIKTYHKKCVGRDNAKKYPNDLDWRCRACRVVSPKLKRALAGSGQCTLNVAGNGWQLTRQ</sequence>
<evidence type="ECO:0000313" key="3">
    <source>
        <dbReference type="Proteomes" id="UP001056384"/>
    </source>
</evidence>
<keyword evidence="3" id="KW-1185">Reference proteome</keyword>
<dbReference type="AlphaFoldDB" id="A0A9Q9ENS9"/>
<dbReference type="EMBL" id="CP099427">
    <property type="protein sequence ID" value="USW58111.1"/>
    <property type="molecule type" value="Genomic_DNA"/>
</dbReference>
<accession>A0A9Q9ENS9</accession>
<evidence type="ECO:0000313" key="2">
    <source>
        <dbReference type="EMBL" id="USW58111.1"/>
    </source>
</evidence>
<dbReference type="SUPFAM" id="SSF57903">
    <property type="entry name" value="FYVE/PHD zinc finger"/>
    <property type="match status" value="1"/>
</dbReference>
<dbReference type="Proteomes" id="UP001056384">
    <property type="component" value="Chromosome 10"/>
</dbReference>
<reference evidence="2" key="1">
    <citation type="submission" date="2022-06" db="EMBL/GenBank/DDBJ databases">
        <title>Complete genome sequences of two strains of the flax pathogen Septoria linicola.</title>
        <authorList>
            <person name="Lapalu N."/>
            <person name="Simon A."/>
            <person name="Demenou B."/>
            <person name="Paumier D."/>
            <person name="Guillot M.-P."/>
            <person name="Gout L."/>
            <person name="Valade R."/>
        </authorList>
    </citation>
    <scope>NUCLEOTIDE SEQUENCE</scope>
    <source>
        <strain evidence="2">SE15195</strain>
    </source>
</reference>
<proteinExistence type="predicted"/>
<gene>
    <name evidence="2" type="ORF">Slin15195_G114300</name>
</gene>
<name>A0A9Q9ENS9_9PEZI</name>
<organism evidence="2 3">
    <name type="scientific">Septoria linicola</name>
    <dbReference type="NCBI Taxonomy" id="215465"/>
    <lineage>
        <taxon>Eukaryota</taxon>
        <taxon>Fungi</taxon>
        <taxon>Dikarya</taxon>
        <taxon>Ascomycota</taxon>
        <taxon>Pezizomycotina</taxon>
        <taxon>Dothideomycetes</taxon>
        <taxon>Dothideomycetidae</taxon>
        <taxon>Mycosphaerellales</taxon>
        <taxon>Mycosphaerellaceae</taxon>
        <taxon>Septoria</taxon>
    </lineage>
</organism>
<feature type="region of interest" description="Disordered" evidence="1">
    <location>
        <begin position="1"/>
        <end position="31"/>
    </location>
</feature>
<feature type="compositionally biased region" description="Basic and acidic residues" evidence="1">
    <location>
        <begin position="1"/>
        <end position="17"/>
    </location>
</feature>
<evidence type="ECO:0000256" key="1">
    <source>
        <dbReference type="SAM" id="MobiDB-lite"/>
    </source>
</evidence>
<protein>
    <submittedName>
        <fullName evidence="2">Zinc finger, FYVE/PHD-type, Zinc finger, RING/FYVE/PHD-type</fullName>
    </submittedName>
</protein>
<dbReference type="InterPro" id="IPR011011">
    <property type="entry name" value="Znf_FYVE_PHD"/>
</dbReference>
<dbReference type="Gene3D" id="3.30.40.10">
    <property type="entry name" value="Zinc/RING finger domain, C3HC4 (zinc finger)"/>
    <property type="match status" value="1"/>
</dbReference>
<dbReference type="InterPro" id="IPR013083">
    <property type="entry name" value="Znf_RING/FYVE/PHD"/>
</dbReference>